<proteinExistence type="predicted"/>
<gene>
    <name evidence="2" type="ORF">P154DRAFT_564785</name>
</gene>
<accession>A0A6A5WC90</accession>
<protein>
    <submittedName>
        <fullName evidence="2">Uncharacterized protein</fullName>
    </submittedName>
</protein>
<reference evidence="2" key="1">
    <citation type="journal article" date="2020" name="Stud. Mycol.">
        <title>101 Dothideomycetes genomes: a test case for predicting lifestyles and emergence of pathogens.</title>
        <authorList>
            <person name="Haridas S."/>
            <person name="Albert R."/>
            <person name="Binder M."/>
            <person name="Bloem J."/>
            <person name="Labutti K."/>
            <person name="Salamov A."/>
            <person name="Andreopoulos B."/>
            <person name="Baker S."/>
            <person name="Barry K."/>
            <person name="Bills G."/>
            <person name="Bluhm B."/>
            <person name="Cannon C."/>
            <person name="Castanera R."/>
            <person name="Culley D."/>
            <person name="Daum C."/>
            <person name="Ezra D."/>
            <person name="Gonzalez J."/>
            <person name="Henrissat B."/>
            <person name="Kuo A."/>
            <person name="Liang C."/>
            <person name="Lipzen A."/>
            <person name="Lutzoni F."/>
            <person name="Magnuson J."/>
            <person name="Mondo S."/>
            <person name="Nolan M."/>
            <person name="Ohm R."/>
            <person name="Pangilinan J."/>
            <person name="Park H.-J."/>
            <person name="Ramirez L."/>
            <person name="Alfaro M."/>
            <person name="Sun H."/>
            <person name="Tritt A."/>
            <person name="Yoshinaga Y."/>
            <person name="Zwiers L.-H."/>
            <person name="Turgeon B."/>
            <person name="Goodwin S."/>
            <person name="Spatafora J."/>
            <person name="Crous P."/>
            <person name="Grigoriev I."/>
        </authorList>
    </citation>
    <scope>NUCLEOTIDE SEQUENCE</scope>
    <source>
        <strain evidence="2">CBS 123094</strain>
    </source>
</reference>
<evidence type="ECO:0000313" key="3">
    <source>
        <dbReference type="Proteomes" id="UP000799779"/>
    </source>
</evidence>
<dbReference type="AlphaFoldDB" id="A0A6A5WC90"/>
<dbReference type="PROSITE" id="PS00221">
    <property type="entry name" value="MIP"/>
    <property type="match status" value="1"/>
</dbReference>
<keyword evidence="3" id="KW-1185">Reference proteome</keyword>
<feature type="signal peptide" evidence="1">
    <location>
        <begin position="1"/>
        <end position="25"/>
    </location>
</feature>
<evidence type="ECO:0000313" key="2">
    <source>
        <dbReference type="EMBL" id="KAF1998419.1"/>
    </source>
</evidence>
<feature type="chain" id="PRO_5025463616" evidence="1">
    <location>
        <begin position="26"/>
        <end position="300"/>
    </location>
</feature>
<keyword evidence="1" id="KW-0732">Signal</keyword>
<dbReference type="InterPro" id="IPR022357">
    <property type="entry name" value="MIP_CS"/>
</dbReference>
<sequence>MRFSIQSLILLFIFLLHHLTWGVFAVDIRPELSDLLVEGSPEKPNFDSKAAWTRKLEYNLISALLAMSRSLGLPNSHILAIKVCEEMVISHKVWADTCGGNPGAEYRKAIQPLMVSAAVLDNTAYFGSIIKKNEPNILLQHENPALTIAMNQAREDFLRSGEVQGGPFELQGEFTHQRRAVCAEIMVISMILKNTGKLPKRPIEGDKKRSELHHGVLGEKGRVPRLWNPCIGNFVENLKSKLGREQVVLSQKMEAITEGTGDQPVDQAPTNYLSVPLRDTWKMVSAWGLANEIACLGGWG</sequence>
<dbReference type="EMBL" id="ML977604">
    <property type="protein sequence ID" value="KAF1998419.1"/>
    <property type="molecule type" value="Genomic_DNA"/>
</dbReference>
<evidence type="ECO:0000256" key="1">
    <source>
        <dbReference type="SAM" id="SignalP"/>
    </source>
</evidence>
<dbReference type="Proteomes" id="UP000799779">
    <property type="component" value="Unassembled WGS sequence"/>
</dbReference>
<name>A0A6A5WC90_9PLEO</name>
<organism evidence="2 3">
    <name type="scientific">Amniculicola lignicola CBS 123094</name>
    <dbReference type="NCBI Taxonomy" id="1392246"/>
    <lineage>
        <taxon>Eukaryota</taxon>
        <taxon>Fungi</taxon>
        <taxon>Dikarya</taxon>
        <taxon>Ascomycota</taxon>
        <taxon>Pezizomycotina</taxon>
        <taxon>Dothideomycetes</taxon>
        <taxon>Pleosporomycetidae</taxon>
        <taxon>Pleosporales</taxon>
        <taxon>Amniculicolaceae</taxon>
        <taxon>Amniculicola</taxon>
    </lineage>
</organism>